<dbReference type="InterPro" id="IPR045121">
    <property type="entry name" value="CoAse"/>
</dbReference>
<comment type="cofactor">
    <cofactor evidence="1">
        <name>Mn(2+)</name>
        <dbReference type="ChEBI" id="CHEBI:29035"/>
    </cofactor>
</comment>
<evidence type="ECO:0000259" key="8">
    <source>
        <dbReference type="PROSITE" id="PS51462"/>
    </source>
</evidence>
<evidence type="ECO:0000256" key="4">
    <source>
        <dbReference type="ARBA" id="ARBA00022723"/>
    </source>
</evidence>
<dbReference type="GO" id="GO:0000287">
    <property type="term" value="F:magnesium ion binding"/>
    <property type="evidence" value="ECO:0007669"/>
    <property type="project" value="InterPro"/>
</dbReference>
<feature type="domain" description="Nudix hydrolase" evidence="8">
    <location>
        <begin position="34"/>
        <end position="175"/>
    </location>
</feature>
<dbReference type="InterPro" id="IPR020084">
    <property type="entry name" value="NUDIX_hydrolase_CS"/>
</dbReference>
<dbReference type="GO" id="GO:0010945">
    <property type="term" value="F:coenzyme A diphosphatase activity"/>
    <property type="evidence" value="ECO:0007669"/>
    <property type="project" value="InterPro"/>
</dbReference>
<dbReference type="SUPFAM" id="SSF55811">
    <property type="entry name" value="Nudix"/>
    <property type="match status" value="1"/>
</dbReference>
<keyword evidence="5" id="KW-0378">Hydrolase</keyword>
<dbReference type="InterPro" id="IPR000086">
    <property type="entry name" value="NUDIX_hydrolase_dom"/>
</dbReference>
<evidence type="ECO:0000256" key="5">
    <source>
        <dbReference type="ARBA" id="ARBA00022801"/>
    </source>
</evidence>
<evidence type="ECO:0000313" key="10">
    <source>
        <dbReference type="Proteomes" id="UP000271573"/>
    </source>
</evidence>
<dbReference type="RefSeq" id="WP_125569034.1">
    <property type="nucleotide sequence ID" value="NZ_AP019307.1"/>
</dbReference>
<keyword evidence="7" id="KW-0464">Manganese</keyword>
<evidence type="ECO:0000256" key="7">
    <source>
        <dbReference type="ARBA" id="ARBA00023211"/>
    </source>
</evidence>
<dbReference type="Proteomes" id="UP000271573">
    <property type="component" value="Chromosome"/>
</dbReference>
<keyword evidence="4" id="KW-0479">Metal-binding</keyword>
<dbReference type="PANTHER" id="PTHR12992:SF11">
    <property type="entry name" value="MITOCHONDRIAL COENZYME A DIPHOSPHATASE NUDT8"/>
    <property type="match status" value="1"/>
</dbReference>
<dbReference type="PROSITE" id="PS51462">
    <property type="entry name" value="NUDIX"/>
    <property type="match status" value="1"/>
</dbReference>
<dbReference type="AlphaFoldDB" id="A0A3G9IF88"/>
<accession>A0A3G9IF88</accession>
<comment type="cofactor">
    <cofactor evidence="2">
        <name>Mg(2+)</name>
        <dbReference type="ChEBI" id="CHEBI:18420"/>
    </cofactor>
</comment>
<evidence type="ECO:0000256" key="3">
    <source>
        <dbReference type="ARBA" id="ARBA00006506"/>
    </source>
</evidence>
<keyword evidence="10" id="KW-1185">Reference proteome</keyword>
<dbReference type="PANTHER" id="PTHR12992">
    <property type="entry name" value="NUDIX HYDROLASE"/>
    <property type="match status" value="1"/>
</dbReference>
<evidence type="ECO:0000256" key="2">
    <source>
        <dbReference type="ARBA" id="ARBA00001946"/>
    </source>
</evidence>
<evidence type="ECO:0000256" key="1">
    <source>
        <dbReference type="ARBA" id="ARBA00001936"/>
    </source>
</evidence>
<proteinExistence type="inferred from homology"/>
<reference evidence="9 10" key="1">
    <citation type="submission" date="2018-11" db="EMBL/GenBank/DDBJ databases">
        <title>Complete genome sequence of Nocardioides baekrokdamisoli strain KCTC 39748.</title>
        <authorList>
            <person name="Kang S.W."/>
            <person name="Lee K.C."/>
            <person name="Kim K.K."/>
            <person name="Kim J.S."/>
            <person name="Kim D.S."/>
            <person name="Ko S.H."/>
            <person name="Yang S.H."/>
            <person name="Shin Y.K."/>
            <person name="Lee J.S."/>
        </authorList>
    </citation>
    <scope>NUCLEOTIDE SEQUENCE [LARGE SCALE GENOMIC DNA]</scope>
    <source>
        <strain evidence="9 10">KCTC 39748</strain>
    </source>
</reference>
<dbReference type="GO" id="GO:0009132">
    <property type="term" value="P:nucleoside diphosphate metabolic process"/>
    <property type="evidence" value="ECO:0007669"/>
    <property type="project" value="InterPro"/>
</dbReference>
<dbReference type="Pfam" id="PF00293">
    <property type="entry name" value="NUDIX"/>
    <property type="match status" value="1"/>
</dbReference>
<dbReference type="PROSITE" id="PS00893">
    <property type="entry name" value="NUDIX_BOX"/>
    <property type="match status" value="1"/>
</dbReference>
<dbReference type="KEGG" id="nbe:Back2_19770"/>
<dbReference type="InterPro" id="IPR015797">
    <property type="entry name" value="NUDIX_hydrolase-like_dom_sf"/>
</dbReference>
<comment type="similarity">
    <text evidence="3">Belongs to the Nudix hydrolase family. PCD1 subfamily.</text>
</comment>
<evidence type="ECO:0000256" key="6">
    <source>
        <dbReference type="ARBA" id="ARBA00022842"/>
    </source>
</evidence>
<dbReference type="InterPro" id="IPR000059">
    <property type="entry name" value="NUDIX_hydrolase_NudL_CS"/>
</dbReference>
<keyword evidence="6" id="KW-0460">Magnesium</keyword>
<gene>
    <name evidence="9" type="ORF">Back2_19770</name>
</gene>
<dbReference type="OrthoDB" id="9802805at2"/>
<dbReference type="CDD" id="cd03426">
    <property type="entry name" value="NUDIX_CoAse_Nudt7"/>
    <property type="match status" value="1"/>
</dbReference>
<organism evidence="9 10">
    <name type="scientific">Nocardioides baekrokdamisoli</name>
    <dbReference type="NCBI Taxonomy" id="1804624"/>
    <lineage>
        <taxon>Bacteria</taxon>
        <taxon>Bacillati</taxon>
        <taxon>Actinomycetota</taxon>
        <taxon>Actinomycetes</taxon>
        <taxon>Propionibacteriales</taxon>
        <taxon>Nocardioidaceae</taxon>
        <taxon>Nocardioides</taxon>
    </lineage>
</organism>
<protein>
    <submittedName>
        <fullName evidence="9">Coenzyme A pyrophosphatase</fullName>
    </submittedName>
</protein>
<name>A0A3G9IF88_9ACTN</name>
<sequence length="222" mass="24550">MRAERPQWLKPVVDSFEGVAVTDLTAWAPPPDSNPRQSAVLMLFAEDEGGPYVLLTERSHTMRSHPGQVSFPGGKLDKNETPVEAALREAYEEIGLEPSGVDVLGALPTLWVPPSNFSVTPVIGWLAEPTSVLVKSADEVHAIHKATIKDLCDPEWRIRVHSPRAPGFVMPGFLIGEDHDVILWGFTGGVIYRYFAYMGWLNDVDEAPFVELPDYMLNGEGR</sequence>
<dbReference type="PROSITE" id="PS01293">
    <property type="entry name" value="NUDIX_COA"/>
    <property type="match status" value="1"/>
</dbReference>
<dbReference type="GO" id="GO:0030145">
    <property type="term" value="F:manganese ion binding"/>
    <property type="evidence" value="ECO:0007669"/>
    <property type="project" value="InterPro"/>
</dbReference>
<dbReference type="Gene3D" id="3.90.79.10">
    <property type="entry name" value="Nucleoside Triphosphate Pyrophosphohydrolase"/>
    <property type="match status" value="1"/>
</dbReference>
<dbReference type="EMBL" id="AP019307">
    <property type="protein sequence ID" value="BBH17690.1"/>
    <property type="molecule type" value="Genomic_DNA"/>
</dbReference>
<evidence type="ECO:0000313" key="9">
    <source>
        <dbReference type="EMBL" id="BBH17690.1"/>
    </source>
</evidence>